<dbReference type="AlphaFoldDB" id="A0AAN5YIW9"/>
<keyword evidence="6" id="KW-0408">Iron</keyword>
<evidence type="ECO:0000259" key="7">
    <source>
        <dbReference type="Pfam" id="PF02668"/>
    </source>
</evidence>
<evidence type="ECO:0000256" key="1">
    <source>
        <dbReference type="ARBA" id="ARBA00001954"/>
    </source>
</evidence>
<dbReference type="GO" id="GO:0005737">
    <property type="term" value="C:cytoplasm"/>
    <property type="evidence" value="ECO:0007669"/>
    <property type="project" value="TreeGrafter"/>
</dbReference>
<accession>A0AAN5YIW9</accession>
<comment type="caution">
    <text evidence="8">The sequence shown here is derived from an EMBL/GenBank/DDBJ whole genome shotgun (WGS) entry which is preliminary data.</text>
</comment>
<keyword evidence="5" id="KW-0560">Oxidoreductase</keyword>
<evidence type="ECO:0000313" key="9">
    <source>
        <dbReference type="Proteomes" id="UP000649114"/>
    </source>
</evidence>
<dbReference type="PANTHER" id="PTHR30468">
    <property type="entry name" value="ALPHA-KETOGLUTARATE-DEPENDENT SULFONATE DIOXYGENASE"/>
    <property type="match status" value="1"/>
</dbReference>
<reference evidence="8" key="1">
    <citation type="journal article" date="2020" name="bioRxiv">
        <title>Genomic and phenotypic heterogeneity of clinical isolates of the human pathogens Aspergillus fumigatus, Aspergillus lentulus and Aspergillus fumigatiaffinis.</title>
        <authorList>
            <person name="dos Santos R.A.C."/>
            <person name="Steenwyk J.L."/>
            <person name="Rivero-Menendez O."/>
            <person name="Mead M.E."/>
            <person name="Silva L.P."/>
            <person name="Bastos R.W."/>
            <person name="Alastruey-Izquierdo A."/>
            <person name="Goldman G.H."/>
            <person name="Rokas A."/>
        </authorList>
    </citation>
    <scope>NUCLEOTIDE SEQUENCE</scope>
    <source>
        <strain evidence="8">CNM-CM8927</strain>
    </source>
</reference>
<reference evidence="8" key="2">
    <citation type="submission" date="2020-04" db="EMBL/GenBank/DDBJ databases">
        <authorList>
            <person name="Santos R.A.C."/>
            <person name="Steenwyk J.L."/>
            <person name="Rivero-Menendez O."/>
            <person name="Mead M.E."/>
            <person name="Silva L.P."/>
            <person name="Bastos R.W."/>
            <person name="Alastruey-Izquierdo A."/>
            <person name="Goldman G.H."/>
            <person name="Rokas A."/>
        </authorList>
    </citation>
    <scope>NUCLEOTIDE SEQUENCE</scope>
    <source>
        <strain evidence="8">CNM-CM8927</strain>
    </source>
</reference>
<dbReference type="Pfam" id="PF02668">
    <property type="entry name" value="TauD"/>
    <property type="match status" value="1"/>
</dbReference>
<evidence type="ECO:0000256" key="2">
    <source>
        <dbReference type="ARBA" id="ARBA00005896"/>
    </source>
</evidence>
<organism evidence="8 9">
    <name type="scientific">Aspergillus lentulus</name>
    <dbReference type="NCBI Taxonomy" id="293939"/>
    <lineage>
        <taxon>Eukaryota</taxon>
        <taxon>Fungi</taxon>
        <taxon>Dikarya</taxon>
        <taxon>Ascomycota</taxon>
        <taxon>Pezizomycotina</taxon>
        <taxon>Eurotiomycetes</taxon>
        <taxon>Eurotiomycetidae</taxon>
        <taxon>Eurotiales</taxon>
        <taxon>Aspergillaceae</taxon>
        <taxon>Aspergillus</taxon>
        <taxon>Aspergillus subgen. Fumigati</taxon>
    </lineage>
</organism>
<feature type="domain" description="TauD/TfdA-like" evidence="7">
    <location>
        <begin position="28"/>
        <end position="290"/>
    </location>
</feature>
<keyword evidence="4" id="KW-0223">Dioxygenase</keyword>
<evidence type="ECO:0000256" key="6">
    <source>
        <dbReference type="ARBA" id="ARBA00023004"/>
    </source>
</evidence>
<comment type="similarity">
    <text evidence="2">Belongs to the TfdA dioxygenase family.</text>
</comment>
<dbReference type="EMBL" id="JAAAPU010000114">
    <property type="protein sequence ID" value="KAF4202164.1"/>
    <property type="molecule type" value="Genomic_DNA"/>
</dbReference>
<protein>
    <recommendedName>
        <fullName evidence="7">TauD/TfdA-like domain-containing protein</fullName>
    </recommendedName>
</protein>
<dbReference type="InterPro" id="IPR003819">
    <property type="entry name" value="TauD/TfdA-like"/>
</dbReference>
<dbReference type="Proteomes" id="UP000649114">
    <property type="component" value="Unassembled WGS sequence"/>
</dbReference>
<gene>
    <name evidence="8" type="ORF">CNMCM8927_000593</name>
</gene>
<evidence type="ECO:0000256" key="3">
    <source>
        <dbReference type="ARBA" id="ARBA00022723"/>
    </source>
</evidence>
<evidence type="ECO:0000313" key="8">
    <source>
        <dbReference type="EMBL" id="KAF4202164.1"/>
    </source>
</evidence>
<dbReference type="GO" id="GO:0016706">
    <property type="term" value="F:2-oxoglutarate-dependent dioxygenase activity"/>
    <property type="evidence" value="ECO:0007669"/>
    <property type="project" value="TreeGrafter"/>
</dbReference>
<dbReference type="GO" id="GO:0046872">
    <property type="term" value="F:metal ion binding"/>
    <property type="evidence" value="ECO:0007669"/>
    <property type="project" value="UniProtKB-KW"/>
</dbReference>
<name>A0AAN5YIW9_ASPLE</name>
<evidence type="ECO:0000256" key="4">
    <source>
        <dbReference type="ARBA" id="ARBA00022964"/>
    </source>
</evidence>
<evidence type="ECO:0000256" key="5">
    <source>
        <dbReference type="ARBA" id="ARBA00023002"/>
    </source>
</evidence>
<comment type="cofactor">
    <cofactor evidence="1">
        <name>Fe(2+)</name>
        <dbReference type="ChEBI" id="CHEBI:29033"/>
    </cofactor>
</comment>
<dbReference type="SUPFAM" id="SSF51197">
    <property type="entry name" value="Clavaminate synthase-like"/>
    <property type="match status" value="1"/>
</dbReference>
<dbReference type="InterPro" id="IPR042098">
    <property type="entry name" value="TauD-like_sf"/>
</dbReference>
<proteinExistence type="inferred from homology"/>
<dbReference type="Gene3D" id="3.60.130.10">
    <property type="entry name" value="Clavaminate synthase-like"/>
    <property type="match status" value="1"/>
</dbReference>
<dbReference type="InterPro" id="IPR051323">
    <property type="entry name" value="AtsK-like"/>
</dbReference>
<sequence>MGSYEPEYPATYPPFPDTRSLKGVKCVPLTPVIGSEIKDVDVTEWLRAPNSDDILRDLALLIGQRGVIFFRNQHNITDELQKELCRRVNELSGAPKENGFYRHSLKAMQGADPEMGKVDPDRIYKMYQKPLNGLPRQSHIKEWHTDSSFEPMPPSYTCLRLAELPETGGDTLWASGYELYDRLSPPYQKFFESLTATHKSTALYGAAQADPSQMDPGPRGAAGNVGLEFTSHHPVVRTHPLTGWKSIFAYGVNCLSIDGVTDMESAQILEKFGRLILDNQDTQVRFRWEGTGDFGISLLILSLLTEEKLTIMTAIWDNRCTFHAATTDHFPVGPRIGWRCMTMGETPFLDPESKSRNQATGGWPYKLENPV</sequence>
<keyword evidence="3" id="KW-0479">Metal-binding</keyword>
<dbReference type="PANTHER" id="PTHR30468:SF10">
    <property type="entry name" value="TAUD_TFDA-LIKE DOMAIN-CONTAINING PROTEIN"/>
    <property type="match status" value="1"/>
</dbReference>